<dbReference type="GO" id="GO:0016712">
    <property type="term" value="F:oxidoreductase activity, acting on paired donors, with incorporation or reduction of molecular oxygen, reduced flavin or flavoprotein as one donor, and incorporation of one atom of oxygen"/>
    <property type="evidence" value="ECO:0007669"/>
    <property type="project" value="TreeGrafter"/>
</dbReference>
<name>A0A6G4X1U0_9ACTN</name>
<dbReference type="RefSeq" id="WP_165301144.1">
    <property type="nucleotide sequence ID" value="NZ_JAAKZZ010000312.1"/>
</dbReference>
<dbReference type="InterPro" id="IPR013107">
    <property type="entry name" value="Acyl-CoA_DH_C"/>
</dbReference>
<dbReference type="InterPro" id="IPR009100">
    <property type="entry name" value="AcylCoA_DH/oxidase_NM_dom_sf"/>
</dbReference>
<dbReference type="Pfam" id="PF02771">
    <property type="entry name" value="Acyl-CoA_dh_N"/>
    <property type="match status" value="1"/>
</dbReference>
<dbReference type="PIRSF" id="PIRSF016578">
    <property type="entry name" value="HsaA"/>
    <property type="match status" value="1"/>
</dbReference>
<evidence type="ECO:0000256" key="1">
    <source>
        <dbReference type="ARBA" id="ARBA00023002"/>
    </source>
</evidence>
<keyword evidence="7" id="KW-1185">Reference proteome</keyword>
<accession>A0A6G4X1U0</accession>
<feature type="domain" description="Acyl-CoA dehydrogenase/oxidase N-terminal" evidence="4">
    <location>
        <begin position="25"/>
        <end position="93"/>
    </location>
</feature>
<dbReference type="SUPFAM" id="SSF56645">
    <property type="entry name" value="Acyl-CoA dehydrogenase NM domain-like"/>
    <property type="match status" value="1"/>
</dbReference>
<organism evidence="6 7">
    <name type="scientific">Streptomyces boncukensis</name>
    <dbReference type="NCBI Taxonomy" id="2711219"/>
    <lineage>
        <taxon>Bacteria</taxon>
        <taxon>Bacillati</taxon>
        <taxon>Actinomycetota</taxon>
        <taxon>Actinomycetes</taxon>
        <taxon>Kitasatosporales</taxon>
        <taxon>Streptomycetaceae</taxon>
        <taxon>Streptomyces</taxon>
    </lineage>
</organism>
<evidence type="ECO:0000256" key="2">
    <source>
        <dbReference type="ARBA" id="ARBA00049661"/>
    </source>
</evidence>
<dbReference type="EMBL" id="JAAKZZ010000312">
    <property type="protein sequence ID" value="NGO71509.1"/>
    <property type="molecule type" value="Genomic_DNA"/>
</dbReference>
<dbReference type="GO" id="GO:0033539">
    <property type="term" value="P:fatty acid beta-oxidation using acyl-CoA dehydrogenase"/>
    <property type="evidence" value="ECO:0007669"/>
    <property type="project" value="TreeGrafter"/>
</dbReference>
<dbReference type="Gene3D" id="1.10.540.10">
    <property type="entry name" value="Acyl-CoA dehydrogenase/oxidase, N-terminal domain"/>
    <property type="match status" value="1"/>
</dbReference>
<dbReference type="InterPro" id="IPR037069">
    <property type="entry name" value="AcylCoA_DH/ox_N_sf"/>
</dbReference>
<dbReference type="AlphaFoldDB" id="A0A6G4X1U0"/>
<dbReference type="GO" id="GO:0003995">
    <property type="term" value="F:acyl-CoA dehydrogenase activity"/>
    <property type="evidence" value="ECO:0007669"/>
    <property type="project" value="TreeGrafter"/>
</dbReference>
<dbReference type="InterPro" id="IPR036250">
    <property type="entry name" value="AcylCo_DH-like_C"/>
</dbReference>
<feature type="domain" description="Acyl-CoA dehydrogenase C-terminal" evidence="5">
    <location>
        <begin position="243"/>
        <end position="367"/>
    </location>
</feature>
<evidence type="ECO:0000313" key="7">
    <source>
        <dbReference type="Proteomes" id="UP000477722"/>
    </source>
</evidence>
<evidence type="ECO:0000313" key="6">
    <source>
        <dbReference type="EMBL" id="NGO71509.1"/>
    </source>
</evidence>
<dbReference type="InterPro" id="IPR013786">
    <property type="entry name" value="AcylCoA_DH/ox_N"/>
</dbReference>
<evidence type="ECO:0000256" key="3">
    <source>
        <dbReference type="SAM" id="MobiDB-lite"/>
    </source>
</evidence>
<feature type="region of interest" description="Disordered" evidence="3">
    <location>
        <begin position="387"/>
        <end position="413"/>
    </location>
</feature>
<dbReference type="Gene3D" id="1.20.140.10">
    <property type="entry name" value="Butyryl-CoA Dehydrogenase, subunit A, domain 3"/>
    <property type="match status" value="1"/>
</dbReference>
<gene>
    <name evidence="6" type="ORF">G5C65_24795</name>
</gene>
<dbReference type="InterPro" id="IPR050741">
    <property type="entry name" value="Acyl-CoA_dehydrogenase"/>
</dbReference>
<dbReference type="InterPro" id="IPR046373">
    <property type="entry name" value="Acyl-CoA_Oxase/DH_mid-dom_sf"/>
</dbReference>
<dbReference type="GO" id="GO:0050660">
    <property type="term" value="F:flavin adenine dinucleotide binding"/>
    <property type="evidence" value="ECO:0007669"/>
    <property type="project" value="InterPro"/>
</dbReference>
<dbReference type="SUPFAM" id="SSF47203">
    <property type="entry name" value="Acyl-CoA dehydrogenase C-terminal domain-like"/>
    <property type="match status" value="1"/>
</dbReference>
<dbReference type="Gene3D" id="2.40.110.10">
    <property type="entry name" value="Butyryl-CoA Dehydrogenase, subunit A, domain 2"/>
    <property type="match status" value="1"/>
</dbReference>
<evidence type="ECO:0000259" key="5">
    <source>
        <dbReference type="Pfam" id="PF08028"/>
    </source>
</evidence>
<dbReference type="GO" id="GO:0005737">
    <property type="term" value="C:cytoplasm"/>
    <property type="evidence" value="ECO:0007669"/>
    <property type="project" value="TreeGrafter"/>
</dbReference>
<dbReference type="PANTHER" id="PTHR48083">
    <property type="entry name" value="MEDIUM-CHAIN SPECIFIC ACYL-COA DEHYDROGENASE, MITOCHONDRIAL-RELATED"/>
    <property type="match status" value="1"/>
</dbReference>
<comment type="similarity">
    <text evidence="2">Belongs to the HpaH/HsaA monooxygenase family.</text>
</comment>
<dbReference type="Pfam" id="PF08028">
    <property type="entry name" value="Acyl-CoA_dh_2"/>
    <property type="match status" value="1"/>
</dbReference>
<dbReference type="PANTHER" id="PTHR48083:SF19">
    <property type="entry name" value="FLAVIN-DEPENDENT MONOOXYGENASE, OXYGENASE SUBUNIT HSAA"/>
    <property type="match status" value="1"/>
</dbReference>
<keyword evidence="1" id="KW-0560">Oxidoreductase</keyword>
<protein>
    <submittedName>
        <fullName evidence="6">Acyl-CoA dehydrogenase</fullName>
    </submittedName>
</protein>
<evidence type="ECO:0000259" key="4">
    <source>
        <dbReference type="Pfam" id="PF02771"/>
    </source>
</evidence>
<sequence>MSAEGAPPAGADLDVCARVEELADTWRARAARAERERTLPKETVEELLGSGLLSLAAPTCHGGPGGGWPTLAEAARRAARACPSTGWTIGVVGGHAALAGRLSPEAAGLLFASGARQVFCTATAPVDGRITRVPGGFEVDGRWRFCSAVDHANWIVLNGWYEPASTPERVLVPLRADQVRVEDGWHVSGMSATGSKDIGVDAVFVAESLVTPFDACFGERWRSADYLGAVPYLHYMNSVVIGPLMGCAEGAFDHYVASLRPRGGGRAKALDQPLVQDGLAESAAELACARHLYDAVCGTLHSAGVGRRALTPQEGAVIGRDRAYLARLCVRAVQRLVQLTGTAAHHEASDLARFWRDLQMMAAHRDVSRPLNFPAYAAQVIESADTATADTATADPGAPRRDDSLPAVARAHR</sequence>
<proteinExistence type="inferred from homology"/>
<comment type="caution">
    <text evidence="6">The sequence shown here is derived from an EMBL/GenBank/DDBJ whole genome shotgun (WGS) entry which is preliminary data.</text>
</comment>
<dbReference type="Proteomes" id="UP000477722">
    <property type="component" value="Unassembled WGS sequence"/>
</dbReference>
<reference evidence="6 7" key="1">
    <citation type="submission" date="2020-02" db="EMBL/GenBank/DDBJ databases">
        <title>Whole-genome analyses of novel actinobacteria.</title>
        <authorList>
            <person name="Sahin N."/>
            <person name="Tatar D."/>
        </authorList>
    </citation>
    <scope>NUCLEOTIDE SEQUENCE [LARGE SCALE GENOMIC DNA]</scope>
    <source>
        <strain evidence="6 7">SB3404</strain>
    </source>
</reference>